<proteinExistence type="predicted"/>
<dbReference type="EMBL" id="MHLA01000014">
    <property type="protein sequence ID" value="OGY99652.1"/>
    <property type="molecule type" value="Genomic_DNA"/>
</dbReference>
<dbReference type="Proteomes" id="UP000178880">
    <property type="component" value="Unassembled WGS sequence"/>
</dbReference>
<name>A0A1G2CE31_9BACT</name>
<dbReference type="STRING" id="1798650.A2945_03335"/>
<sequence>MTTADDQAYSTCYTNDGGGDADNSDGAKMNGIIIYTYQWDAPPTSNSTPVVSAVSLNHGNPIILSPNATASIDINYTVTDDNGCADVTNTTSTAFRGSVSSTCAVPNPTTNNLNCYLFLTHTTSSCASNAFNATDTVGIYYFAQSTGDASSSFPSDRWYAYASAIDAANATGSATSSNVNVNVLLALNITAPSISYGTVLASSTTGATNQTTTIQNVGNASQTLKIYGTALNFGSNSIATSSQHYATSSFTFGGFEQVLNELAQSVSGFLLAAPTSTSAVQRDIFWGIGVPSGNVTGTYSGTNIFTAFWSP</sequence>
<evidence type="ECO:0000313" key="1">
    <source>
        <dbReference type="EMBL" id="OGY99652.1"/>
    </source>
</evidence>
<accession>A0A1G2CE31</accession>
<reference evidence="1 2" key="1">
    <citation type="journal article" date="2016" name="Nat. Commun.">
        <title>Thousands of microbial genomes shed light on interconnected biogeochemical processes in an aquifer system.</title>
        <authorList>
            <person name="Anantharaman K."/>
            <person name="Brown C.T."/>
            <person name="Hug L.A."/>
            <person name="Sharon I."/>
            <person name="Castelle C.J."/>
            <person name="Probst A.J."/>
            <person name="Thomas B.C."/>
            <person name="Singh A."/>
            <person name="Wilkins M.J."/>
            <person name="Karaoz U."/>
            <person name="Brodie E.L."/>
            <person name="Williams K.H."/>
            <person name="Hubbard S.S."/>
            <person name="Banfield J.F."/>
        </authorList>
    </citation>
    <scope>NUCLEOTIDE SEQUENCE [LARGE SCALE GENOMIC DNA]</scope>
</reference>
<comment type="caution">
    <text evidence="1">The sequence shown here is derived from an EMBL/GenBank/DDBJ whole genome shotgun (WGS) entry which is preliminary data.</text>
</comment>
<dbReference type="AlphaFoldDB" id="A0A1G2CE31"/>
<evidence type="ECO:0000313" key="2">
    <source>
        <dbReference type="Proteomes" id="UP000178880"/>
    </source>
</evidence>
<protein>
    <submittedName>
        <fullName evidence="1">Uncharacterized protein</fullName>
    </submittedName>
</protein>
<organism evidence="1 2">
    <name type="scientific">Candidatus Liptonbacteria bacterium RIFCSPLOWO2_01_FULL_52_25</name>
    <dbReference type="NCBI Taxonomy" id="1798650"/>
    <lineage>
        <taxon>Bacteria</taxon>
        <taxon>Candidatus Liptoniibacteriota</taxon>
    </lineage>
</organism>
<gene>
    <name evidence="1" type="ORF">A2945_03335</name>
</gene>